<comment type="subcellular location">
    <subcellularLocation>
        <location evidence="1">Membrane</location>
        <topology evidence="1">Multi-pass membrane protein</topology>
    </subcellularLocation>
</comment>
<dbReference type="Pfam" id="PF00153">
    <property type="entry name" value="Mito_carr"/>
    <property type="match status" value="3"/>
</dbReference>
<evidence type="ECO:0000256" key="2">
    <source>
        <dbReference type="ARBA" id="ARBA00022448"/>
    </source>
</evidence>
<keyword evidence="4" id="KW-0677">Repeat</keyword>
<dbReference type="Gene3D" id="1.50.40.10">
    <property type="entry name" value="Mitochondrial carrier domain"/>
    <property type="match status" value="1"/>
</dbReference>
<feature type="repeat" description="Solcar" evidence="6">
    <location>
        <begin position="195"/>
        <end position="283"/>
    </location>
</feature>
<comment type="similarity">
    <text evidence="7">Belongs to the mitochondrial carrier (TC 2.A.29) family.</text>
</comment>
<evidence type="ECO:0000313" key="8">
    <source>
        <dbReference type="EMBL" id="KAL1521179.1"/>
    </source>
</evidence>
<keyword evidence="5 6" id="KW-0472">Membrane</keyword>
<dbReference type="EMBL" id="JBGBPQ010000008">
    <property type="protein sequence ID" value="KAL1521179.1"/>
    <property type="molecule type" value="Genomic_DNA"/>
</dbReference>
<dbReference type="PANTHER" id="PTHR24089">
    <property type="entry name" value="SOLUTE CARRIER FAMILY 25"/>
    <property type="match status" value="1"/>
</dbReference>
<evidence type="ECO:0000256" key="7">
    <source>
        <dbReference type="RuleBase" id="RU000488"/>
    </source>
</evidence>
<keyword evidence="3 6" id="KW-0812">Transmembrane</keyword>
<dbReference type="SUPFAM" id="SSF103506">
    <property type="entry name" value="Mitochondrial carrier"/>
    <property type="match status" value="1"/>
</dbReference>
<feature type="repeat" description="Solcar" evidence="6">
    <location>
        <begin position="99"/>
        <end position="183"/>
    </location>
</feature>
<dbReference type="InterPro" id="IPR018108">
    <property type="entry name" value="MCP_transmembrane"/>
</dbReference>
<reference evidence="8 9" key="1">
    <citation type="journal article" date="2024" name="Science">
        <title>Giant polyketide synthase enzymes in the biosynthesis of giant marine polyether toxins.</title>
        <authorList>
            <person name="Fallon T.R."/>
            <person name="Shende V.V."/>
            <person name="Wierzbicki I.H."/>
            <person name="Pendleton A.L."/>
            <person name="Watervoot N.F."/>
            <person name="Auber R.P."/>
            <person name="Gonzalez D.J."/>
            <person name="Wisecaver J.H."/>
            <person name="Moore B.S."/>
        </authorList>
    </citation>
    <scope>NUCLEOTIDE SEQUENCE [LARGE SCALE GENOMIC DNA]</scope>
    <source>
        <strain evidence="8 9">12B1</strain>
    </source>
</reference>
<dbReference type="InterPro" id="IPR023395">
    <property type="entry name" value="MCP_dom_sf"/>
</dbReference>
<keyword evidence="9" id="KW-1185">Reference proteome</keyword>
<dbReference type="PROSITE" id="PS50920">
    <property type="entry name" value="SOLCAR"/>
    <property type="match status" value="3"/>
</dbReference>
<dbReference type="Proteomes" id="UP001515480">
    <property type="component" value="Unassembled WGS sequence"/>
</dbReference>
<evidence type="ECO:0000256" key="6">
    <source>
        <dbReference type="PROSITE-ProRule" id="PRU00282"/>
    </source>
</evidence>
<evidence type="ECO:0000313" key="9">
    <source>
        <dbReference type="Proteomes" id="UP001515480"/>
    </source>
</evidence>
<evidence type="ECO:0000256" key="3">
    <source>
        <dbReference type="ARBA" id="ARBA00022692"/>
    </source>
</evidence>
<organism evidence="8 9">
    <name type="scientific">Prymnesium parvum</name>
    <name type="common">Toxic golden alga</name>
    <dbReference type="NCBI Taxonomy" id="97485"/>
    <lineage>
        <taxon>Eukaryota</taxon>
        <taxon>Haptista</taxon>
        <taxon>Haptophyta</taxon>
        <taxon>Prymnesiophyceae</taxon>
        <taxon>Prymnesiales</taxon>
        <taxon>Prymnesiaceae</taxon>
        <taxon>Prymnesium</taxon>
    </lineage>
</organism>
<proteinExistence type="inferred from homology"/>
<dbReference type="GO" id="GO:0016020">
    <property type="term" value="C:membrane"/>
    <property type="evidence" value="ECO:0007669"/>
    <property type="project" value="UniProtKB-SubCell"/>
</dbReference>
<evidence type="ECO:0000256" key="4">
    <source>
        <dbReference type="ARBA" id="ARBA00022737"/>
    </source>
</evidence>
<protein>
    <submittedName>
        <fullName evidence="8">Uncharacterized protein</fullName>
    </submittedName>
</protein>
<accession>A0AB34JI07</accession>
<feature type="repeat" description="Solcar" evidence="6">
    <location>
        <begin position="8"/>
        <end position="92"/>
    </location>
</feature>
<dbReference type="InterPro" id="IPR002067">
    <property type="entry name" value="MCP"/>
</dbReference>
<evidence type="ECO:0000256" key="5">
    <source>
        <dbReference type="ARBA" id="ARBA00023136"/>
    </source>
</evidence>
<dbReference type="AlphaFoldDB" id="A0AB34JI07"/>
<sequence length="289" mass="30901">MGGGERQGGPTEYFVAGGIAGMVSRTAIAPIERVKILFQISRDRGAGFLHIAPTILRDEGLLAFWKGNSAAVARVMPYMSLTFLSYEEYKRALLAAGAPAQPATLAAGSAAGVTAVALTYPLDLVRAAMAKPSHPYASMAHALRTIRNERGVGALYSGISATLLGVAPYAALKVGAYEALKGAAGRLTGRAEAELRPQQRVVAGLLAGMLAQTFVYPLDVVRRRMQTHEGSRPLYAGPIDALRTIARQEGISTGLFRGLSLNYLKTMPNVAIYMSLYDIVKMRLVEFRS</sequence>
<name>A0AB34JI07_PRYPA</name>
<comment type="caution">
    <text evidence="8">The sequence shown here is derived from an EMBL/GenBank/DDBJ whole genome shotgun (WGS) entry which is preliminary data.</text>
</comment>
<dbReference type="GO" id="GO:0055085">
    <property type="term" value="P:transmembrane transport"/>
    <property type="evidence" value="ECO:0007669"/>
    <property type="project" value="InterPro"/>
</dbReference>
<dbReference type="PRINTS" id="PR00926">
    <property type="entry name" value="MITOCARRIER"/>
</dbReference>
<gene>
    <name evidence="8" type="ORF">AB1Y20_022731</name>
</gene>
<keyword evidence="2 7" id="KW-0813">Transport</keyword>
<evidence type="ECO:0000256" key="1">
    <source>
        <dbReference type="ARBA" id="ARBA00004141"/>
    </source>
</evidence>